<name>A0A430FS33_9BIFI</name>
<dbReference type="Proteomes" id="UP000287609">
    <property type="component" value="Unassembled WGS sequence"/>
</dbReference>
<keyword evidence="2" id="KW-1185">Reference proteome</keyword>
<evidence type="ECO:0000313" key="1">
    <source>
        <dbReference type="EMBL" id="RSX55663.1"/>
    </source>
</evidence>
<evidence type="ECO:0000313" key="2">
    <source>
        <dbReference type="Proteomes" id="UP000287609"/>
    </source>
</evidence>
<dbReference type="AlphaFoldDB" id="A0A430FS33"/>
<dbReference type="OrthoDB" id="3194910at2"/>
<dbReference type="Gene3D" id="3.90.1150.30">
    <property type="match status" value="1"/>
</dbReference>
<sequence length="117" mass="13538">MEIDPILDYCKATYGTLPDRPWMKYPDYLVFRHADTGKWYMLIMEISAQKLGLASDEPKWVANLKCPPTQIDDLVQKPGILHAYHMNKKHWISVLLDGTVAQAEIQDLIDQSYELTE</sequence>
<dbReference type="SUPFAM" id="SSF142906">
    <property type="entry name" value="YjbR-like"/>
    <property type="match status" value="1"/>
</dbReference>
<dbReference type="Pfam" id="PF04237">
    <property type="entry name" value="YjbR"/>
    <property type="match status" value="1"/>
</dbReference>
<dbReference type="EMBL" id="QXGM01000001">
    <property type="protein sequence ID" value="RSX55663.1"/>
    <property type="molecule type" value="Genomic_DNA"/>
</dbReference>
<dbReference type="InterPro" id="IPR058532">
    <property type="entry name" value="YjbR/MT2646/Rv2570-like"/>
</dbReference>
<comment type="caution">
    <text evidence="1">The sequence shown here is derived from an EMBL/GenBank/DDBJ whole genome shotgun (WGS) entry which is preliminary data.</text>
</comment>
<dbReference type="PANTHER" id="PTHR35145">
    <property type="entry name" value="CYTOPLASMIC PROTEIN-RELATED"/>
    <property type="match status" value="1"/>
</dbReference>
<reference evidence="1 2" key="1">
    <citation type="submission" date="2018-09" db="EMBL/GenBank/DDBJ databases">
        <title>Characterization of the phylogenetic diversity of five novel species belonging to the genus Bifidobacterium.</title>
        <authorList>
            <person name="Lugli G.A."/>
            <person name="Duranti S."/>
            <person name="Milani C."/>
        </authorList>
    </citation>
    <scope>NUCLEOTIDE SEQUENCE [LARGE SCALE GENOMIC DNA]</scope>
    <source>
        <strain evidence="1 2">2036B</strain>
    </source>
</reference>
<dbReference type="InterPro" id="IPR038056">
    <property type="entry name" value="YjbR-like_sf"/>
</dbReference>
<dbReference type="RefSeq" id="WP_125962875.1">
    <property type="nucleotide sequence ID" value="NZ_QXGM01000001.1"/>
</dbReference>
<gene>
    <name evidence="1" type="ORF">D2E26_0226</name>
</gene>
<accession>A0A430FS33</accession>
<proteinExistence type="predicted"/>
<protein>
    <submittedName>
        <fullName evidence="1">YjbR</fullName>
    </submittedName>
</protein>
<dbReference type="InterPro" id="IPR007351">
    <property type="entry name" value="YjbR"/>
</dbReference>
<dbReference type="PANTHER" id="PTHR35145:SF1">
    <property type="entry name" value="CYTOPLASMIC PROTEIN"/>
    <property type="match status" value="1"/>
</dbReference>
<organism evidence="1 2">
    <name type="scientific">Bifidobacterium dolichotidis</name>
    <dbReference type="NCBI Taxonomy" id="2306976"/>
    <lineage>
        <taxon>Bacteria</taxon>
        <taxon>Bacillati</taxon>
        <taxon>Actinomycetota</taxon>
        <taxon>Actinomycetes</taxon>
        <taxon>Bifidobacteriales</taxon>
        <taxon>Bifidobacteriaceae</taxon>
        <taxon>Bifidobacterium</taxon>
    </lineage>
</organism>